<evidence type="ECO:0000313" key="3">
    <source>
        <dbReference type="Proteomes" id="UP000296352"/>
    </source>
</evidence>
<dbReference type="KEGG" id="cee:CENDO_10995"/>
<dbReference type="AlphaFoldDB" id="A0A4P7QID8"/>
<organism evidence="2 3">
    <name type="scientific">Corynebacterium endometrii</name>
    <dbReference type="NCBI Taxonomy" id="2488819"/>
    <lineage>
        <taxon>Bacteria</taxon>
        <taxon>Bacillati</taxon>
        <taxon>Actinomycetota</taxon>
        <taxon>Actinomycetes</taxon>
        <taxon>Mycobacteriales</taxon>
        <taxon>Corynebacteriaceae</taxon>
        <taxon>Corynebacterium</taxon>
    </lineage>
</organism>
<sequence length="83" mass="9059">MSKFSETLKELREQIDAKGTPDEQDAQLEHLDEYVPTAHHTVDGLRGFVHNLVEDMRGNDDAEAEDAGETSPAPKPDAVADGV</sequence>
<accession>A0A4P7QID8</accession>
<name>A0A4P7QID8_9CORY</name>
<gene>
    <name evidence="2" type="ORF">CENDO_10995</name>
</gene>
<feature type="region of interest" description="Disordered" evidence="1">
    <location>
        <begin position="1"/>
        <end position="24"/>
    </location>
</feature>
<evidence type="ECO:0000256" key="1">
    <source>
        <dbReference type="SAM" id="MobiDB-lite"/>
    </source>
</evidence>
<dbReference type="Proteomes" id="UP000296352">
    <property type="component" value="Chromosome"/>
</dbReference>
<evidence type="ECO:0000313" key="2">
    <source>
        <dbReference type="EMBL" id="QCB29449.1"/>
    </source>
</evidence>
<reference evidence="2 3" key="1">
    <citation type="submission" date="2019-04" db="EMBL/GenBank/DDBJ databases">
        <title>Corynebacterium endometrii sp. nov., isolated from the uterus of a cow with endometritis.</title>
        <authorList>
            <person name="Ballas P."/>
            <person name="Ruckert C."/>
            <person name="Wagener K."/>
            <person name="Drillich M."/>
            <person name="Kaempfer P."/>
            <person name="Busse H.-J."/>
            <person name="Ehling-Schulz M."/>
        </authorList>
    </citation>
    <scope>NUCLEOTIDE SEQUENCE [LARGE SCALE GENOMIC DNA]</scope>
    <source>
        <strain evidence="2 3">LMM-1653</strain>
    </source>
</reference>
<proteinExistence type="predicted"/>
<feature type="region of interest" description="Disordered" evidence="1">
    <location>
        <begin position="56"/>
        <end position="83"/>
    </location>
</feature>
<dbReference type="EMBL" id="CP039247">
    <property type="protein sequence ID" value="QCB29449.1"/>
    <property type="molecule type" value="Genomic_DNA"/>
</dbReference>
<dbReference type="RefSeq" id="WP_136142031.1">
    <property type="nucleotide sequence ID" value="NZ_CP039247.1"/>
</dbReference>
<keyword evidence="3" id="KW-1185">Reference proteome</keyword>
<protein>
    <submittedName>
        <fullName evidence="2">Uncharacterized protein</fullName>
    </submittedName>
</protein>